<dbReference type="PANTHER" id="PTHR43386">
    <property type="entry name" value="OLIGOPEPTIDE TRANSPORT SYSTEM PERMEASE PROTEIN APPC"/>
    <property type="match status" value="1"/>
</dbReference>
<evidence type="ECO:0000259" key="8">
    <source>
        <dbReference type="PROSITE" id="PS50928"/>
    </source>
</evidence>
<dbReference type="InterPro" id="IPR050366">
    <property type="entry name" value="BP-dependent_transpt_permease"/>
</dbReference>
<evidence type="ECO:0000256" key="3">
    <source>
        <dbReference type="ARBA" id="ARBA00022475"/>
    </source>
</evidence>
<protein>
    <submittedName>
        <fullName evidence="9">ABC transporter permease</fullName>
    </submittedName>
</protein>
<keyword evidence="2 7" id="KW-0813">Transport</keyword>
<dbReference type="Gene3D" id="1.10.3720.10">
    <property type="entry name" value="MetI-like"/>
    <property type="match status" value="1"/>
</dbReference>
<feature type="domain" description="ABC transmembrane type-1" evidence="8">
    <location>
        <begin position="98"/>
        <end position="286"/>
    </location>
</feature>
<reference evidence="9" key="2">
    <citation type="submission" date="2021-04" db="EMBL/GenBank/DDBJ databases">
        <authorList>
            <person name="Gilroy R."/>
        </authorList>
    </citation>
    <scope>NUCLEOTIDE SEQUENCE</scope>
    <source>
        <strain evidence="9">ChiGjej4B4-7305</strain>
    </source>
</reference>
<dbReference type="InterPro" id="IPR000515">
    <property type="entry name" value="MetI-like"/>
</dbReference>
<keyword evidence="3" id="KW-1003">Cell membrane</keyword>
<evidence type="ECO:0000256" key="2">
    <source>
        <dbReference type="ARBA" id="ARBA00022448"/>
    </source>
</evidence>
<keyword evidence="4 7" id="KW-0812">Transmembrane</keyword>
<dbReference type="AlphaFoldDB" id="A0A9D2J4K2"/>
<comment type="similarity">
    <text evidence="7">Belongs to the binding-protein-dependent transport system permease family.</text>
</comment>
<accession>A0A9D2J4K2</accession>
<dbReference type="Pfam" id="PF00528">
    <property type="entry name" value="BPD_transp_1"/>
    <property type="match status" value="1"/>
</dbReference>
<organism evidence="9 10">
    <name type="scientific">Candidatus Ruania gallistercoris</name>
    <dbReference type="NCBI Taxonomy" id="2838746"/>
    <lineage>
        <taxon>Bacteria</taxon>
        <taxon>Bacillati</taxon>
        <taxon>Actinomycetota</taxon>
        <taxon>Actinomycetes</taxon>
        <taxon>Micrococcales</taxon>
        <taxon>Ruaniaceae</taxon>
        <taxon>Ruania</taxon>
    </lineage>
</organism>
<dbReference type="PANTHER" id="PTHR43386:SF1">
    <property type="entry name" value="D,D-DIPEPTIDE TRANSPORT SYSTEM PERMEASE PROTEIN DDPC-RELATED"/>
    <property type="match status" value="1"/>
</dbReference>
<evidence type="ECO:0000313" key="10">
    <source>
        <dbReference type="Proteomes" id="UP000824037"/>
    </source>
</evidence>
<dbReference type="CDD" id="cd06261">
    <property type="entry name" value="TM_PBP2"/>
    <property type="match status" value="1"/>
</dbReference>
<comment type="subcellular location">
    <subcellularLocation>
        <location evidence="1 7">Cell membrane</location>
        <topology evidence="1 7">Multi-pass membrane protein</topology>
    </subcellularLocation>
</comment>
<dbReference type="InterPro" id="IPR025966">
    <property type="entry name" value="OppC_N"/>
</dbReference>
<dbReference type="SUPFAM" id="SSF161098">
    <property type="entry name" value="MetI-like"/>
    <property type="match status" value="1"/>
</dbReference>
<comment type="caution">
    <text evidence="9">The sequence shown here is derived from an EMBL/GenBank/DDBJ whole genome shotgun (WGS) entry which is preliminary data.</text>
</comment>
<dbReference type="Pfam" id="PF12911">
    <property type="entry name" value="OppC_N"/>
    <property type="match status" value="1"/>
</dbReference>
<dbReference type="EMBL" id="DXBY01000155">
    <property type="protein sequence ID" value="HIZ35947.1"/>
    <property type="molecule type" value="Genomic_DNA"/>
</dbReference>
<evidence type="ECO:0000313" key="9">
    <source>
        <dbReference type="EMBL" id="HIZ35947.1"/>
    </source>
</evidence>
<keyword evidence="6 7" id="KW-0472">Membrane</keyword>
<sequence length="301" mass="31923">MTTPTLDDASRNVDSAGLAAQENAFSEFWYRFSRNKAAVGCLVVMLAVVAVALLAPVISPHDPLRGVGPAQQPPGTPGHLLGTDHLGRDMLAQVIHGARVSLLVGFVVAAAATLLGIIIGAVAGYYGGWVDNVLMRVTEFFQTLPRLVLALIIVALFGSGLVKLIVVISILSWPQTARVVRSGFRTLRSAAFVDAARVSGVPGWRIIVREILPNILAPVVVVASLDVATAILTEASLSFFGLGDPNVVSWGGMLQQAQQYLRSAWWMAVFPGAAIAVLVLTFNVLGDGLNDALNPRLKDKK</sequence>
<dbReference type="GO" id="GO:0005886">
    <property type="term" value="C:plasma membrane"/>
    <property type="evidence" value="ECO:0007669"/>
    <property type="project" value="UniProtKB-SubCell"/>
</dbReference>
<evidence type="ECO:0000256" key="7">
    <source>
        <dbReference type="RuleBase" id="RU363032"/>
    </source>
</evidence>
<dbReference type="Proteomes" id="UP000824037">
    <property type="component" value="Unassembled WGS sequence"/>
</dbReference>
<dbReference type="GO" id="GO:0055085">
    <property type="term" value="P:transmembrane transport"/>
    <property type="evidence" value="ECO:0007669"/>
    <property type="project" value="InterPro"/>
</dbReference>
<name>A0A9D2J4K2_9MICO</name>
<feature type="transmembrane region" description="Helical" evidence="7">
    <location>
        <begin position="147"/>
        <end position="171"/>
    </location>
</feature>
<feature type="transmembrane region" description="Helical" evidence="7">
    <location>
        <begin position="263"/>
        <end position="286"/>
    </location>
</feature>
<feature type="transmembrane region" description="Helical" evidence="7">
    <location>
        <begin position="100"/>
        <end position="127"/>
    </location>
</feature>
<evidence type="ECO:0000256" key="5">
    <source>
        <dbReference type="ARBA" id="ARBA00022989"/>
    </source>
</evidence>
<gene>
    <name evidence="9" type="ORF">H9815_09225</name>
</gene>
<evidence type="ECO:0000256" key="4">
    <source>
        <dbReference type="ARBA" id="ARBA00022692"/>
    </source>
</evidence>
<dbReference type="InterPro" id="IPR035906">
    <property type="entry name" value="MetI-like_sf"/>
</dbReference>
<keyword evidence="5 7" id="KW-1133">Transmembrane helix</keyword>
<feature type="transmembrane region" description="Helical" evidence="7">
    <location>
        <begin position="37"/>
        <end position="58"/>
    </location>
</feature>
<reference evidence="9" key="1">
    <citation type="journal article" date="2021" name="PeerJ">
        <title>Extensive microbial diversity within the chicken gut microbiome revealed by metagenomics and culture.</title>
        <authorList>
            <person name="Gilroy R."/>
            <person name="Ravi A."/>
            <person name="Getino M."/>
            <person name="Pursley I."/>
            <person name="Horton D.L."/>
            <person name="Alikhan N.F."/>
            <person name="Baker D."/>
            <person name="Gharbi K."/>
            <person name="Hall N."/>
            <person name="Watson M."/>
            <person name="Adriaenssens E.M."/>
            <person name="Foster-Nyarko E."/>
            <person name="Jarju S."/>
            <person name="Secka A."/>
            <person name="Antonio M."/>
            <person name="Oren A."/>
            <person name="Chaudhuri R.R."/>
            <person name="La Ragione R."/>
            <person name="Hildebrand F."/>
            <person name="Pallen M.J."/>
        </authorList>
    </citation>
    <scope>NUCLEOTIDE SEQUENCE</scope>
    <source>
        <strain evidence="9">ChiGjej4B4-7305</strain>
    </source>
</reference>
<proteinExistence type="inferred from homology"/>
<evidence type="ECO:0000256" key="1">
    <source>
        <dbReference type="ARBA" id="ARBA00004651"/>
    </source>
</evidence>
<dbReference type="PROSITE" id="PS50928">
    <property type="entry name" value="ABC_TM1"/>
    <property type="match status" value="1"/>
</dbReference>
<evidence type="ECO:0000256" key="6">
    <source>
        <dbReference type="ARBA" id="ARBA00023136"/>
    </source>
</evidence>